<organism evidence="2 3">
    <name type="scientific">Alkaliphilus peptidifermentans DSM 18978</name>
    <dbReference type="NCBI Taxonomy" id="1120976"/>
    <lineage>
        <taxon>Bacteria</taxon>
        <taxon>Bacillati</taxon>
        <taxon>Bacillota</taxon>
        <taxon>Clostridia</taxon>
        <taxon>Peptostreptococcales</taxon>
        <taxon>Natronincolaceae</taxon>
        <taxon>Alkaliphilus</taxon>
    </lineage>
</organism>
<keyword evidence="2" id="KW-0167">Capsid protein</keyword>
<accession>A0A1G5AED1</accession>
<keyword evidence="1" id="KW-0812">Transmembrane</keyword>
<dbReference type="PANTHER" id="PTHR40050">
    <property type="entry name" value="INNER SPORE COAT PROTEIN H"/>
    <property type="match status" value="1"/>
</dbReference>
<evidence type="ECO:0000313" key="3">
    <source>
        <dbReference type="Proteomes" id="UP000198636"/>
    </source>
</evidence>
<dbReference type="PANTHER" id="PTHR40050:SF1">
    <property type="entry name" value="INNER SPORE COAT PROTEIN H"/>
    <property type="match status" value="1"/>
</dbReference>
<feature type="transmembrane region" description="Helical" evidence="1">
    <location>
        <begin position="12"/>
        <end position="31"/>
    </location>
</feature>
<keyword evidence="1" id="KW-1133">Transmembrane helix</keyword>
<evidence type="ECO:0000313" key="2">
    <source>
        <dbReference type="EMBL" id="SCX76205.1"/>
    </source>
</evidence>
<dbReference type="STRING" id="1120976.SAMN03080606_00087"/>
<dbReference type="OrthoDB" id="3235126at2"/>
<name>A0A1G5AED1_9FIRM</name>
<dbReference type="Pfam" id="PF08757">
    <property type="entry name" value="CotH"/>
    <property type="match status" value="1"/>
</dbReference>
<sequence length="588" mass="68481">MKKKTTTRNKSILWMVIPILFVLFIFTAKGWHFTDRVYMNSGGNTGITKIFDLVEITLKDIYIEAEEEDIITLYSESSSSDETISASLRWGDNPFEREDIQLGFRGNSTKLLPKKPLSVTFDKSQDILYGSDRLNLNAMYTDPTMMQERLSMDLFRELGQPAPRTQYFNLYINGVYEGLYLHVERVDKNFLREAGLNPKATLIRDEFRHNMDNEHIDSFSVFGTDLSGLEDPTEVLMNASSYRGEPNWDAYAEFVQWVYDTPAGPEFHKGFMKRVDVDNFIDWLAVHYLVRDVDSYADDYWLYLDHVDSKAKWKFIPWDKDLTFGSGWREDVGVANHYLAYENSITSRDVLGNELIVKFKDTPELMNRLYQRIDELMGEVFPLSYFINKIKHISEVIEDWVEITPDKDNFVIHPYNHHGNVGDFSYYLERLLDFIELRYAFLEREINTIEGNTYEAFADLSEVVDTALLVDSNGFVIAKWTPNHLPIIGILKIQVMEKDGINGINRMWIIDYDGEETTGELTLFYRNDLGKDRNWYKDLTPVGSQWSLKMVEVINDDYRQLKTRVNPYSNKATATVTLKGNHTFLLIE</sequence>
<dbReference type="InterPro" id="IPR014867">
    <property type="entry name" value="Spore_coat_CotH_CotH2/3/7"/>
</dbReference>
<keyword evidence="2" id="KW-0946">Virion</keyword>
<gene>
    <name evidence="2" type="ORF">SAMN03080606_00087</name>
</gene>
<dbReference type="Proteomes" id="UP000198636">
    <property type="component" value="Unassembled WGS sequence"/>
</dbReference>
<keyword evidence="1" id="KW-0472">Membrane</keyword>
<keyword evidence="3" id="KW-1185">Reference proteome</keyword>
<dbReference type="EMBL" id="FMUS01000001">
    <property type="protein sequence ID" value="SCX76205.1"/>
    <property type="molecule type" value="Genomic_DNA"/>
</dbReference>
<proteinExistence type="predicted"/>
<dbReference type="RefSeq" id="WP_091538678.1">
    <property type="nucleotide sequence ID" value="NZ_FMUS01000001.1"/>
</dbReference>
<dbReference type="AlphaFoldDB" id="A0A1G5AED1"/>
<evidence type="ECO:0000256" key="1">
    <source>
        <dbReference type="SAM" id="Phobius"/>
    </source>
</evidence>
<protein>
    <submittedName>
        <fullName evidence="2">Spore coat protein H</fullName>
    </submittedName>
</protein>
<reference evidence="2 3" key="1">
    <citation type="submission" date="2016-10" db="EMBL/GenBank/DDBJ databases">
        <authorList>
            <person name="de Groot N.N."/>
        </authorList>
    </citation>
    <scope>NUCLEOTIDE SEQUENCE [LARGE SCALE GENOMIC DNA]</scope>
    <source>
        <strain evidence="2 3">DSM 18978</strain>
    </source>
</reference>